<feature type="region of interest" description="Disordered" evidence="2">
    <location>
        <begin position="89"/>
        <end position="118"/>
    </location>
</feature>
<dbReference type="OrthoDB" id="224351at2"/>
<dbReference type="PROSITE" id="PS51257">
    <property type="entry name" value="PROKAR_LIPOPROTEIN"/>
    <property type="match status" value="1"/>
</dbReference>
<keyword evidence="5" id="KW-1185">Reference proteome</keyword>
<feature type="repeat" description="TPR" evidence="1">
    <location>
        <begin position="839"/>
        <end position="872"/>
    </location>
</feature>
<dbReference type="Proteomes" id="UP000315440">
    <property type="component" value="Unassembled WGS sequence"/>
</dbReference>
<dbReference type="EMBL" id="SJPQ01000004">
    <property type="protein sequence ID" value="TWT86820.1"/>
    <property type="molecule type" value="Genomic_DNA"/>
</dbReference>
<proteinExistence type="predicted"/>
<protein>
    <submittedName>
        <fullName evidence="4">Uncharacterized protein</fullName>
    </submittedName>
</protein>
<name>A0A5C5ZI60_9BACT</name>
<organism evidence="4 5">
    <name type="scientific">Pseudobythopirellula maris</name>
    <dbReference type="NCBI Taxonomy" id="2527991"/>
    <lineage>
        <taxon>Bacteria</taxon>
        <taxon>Pseudomonadati</taxon>
        <taxon>Planctomycetota</taxon>
        <taxon>Planctomycetia</taxon>
        <taxon>Pirellulales</taxon>
        <taxon>Lacipirellulaceae</taxon>
        <taxon>Pseudobythopirellula</taxon>
    </lineage>
</organism>
<evidence type="ECO:0000256" key="3">
    <source>
        <dbReference type="SAM" id="SignalP"/>
    </source>
</evidence>
<sequence precursor="true">MSRRPRQTLTARATLPWAWPALAFALAACWSPGAAAERADDFLKALRDQGHHDLALDYLERVQDDPLVSDAFRERAPFERVVSLIDVAQRSPSPTKRRSNLQQASAEFERLSTPTGHESAAAAAADRLAQALAAAGRADLAEAARASDDAQIEQQTTAARSALESARARFHQAQRLLEKRLDDLKTAAPGSPESAERAEARSGSVQAQLQAALMLREMAATQREGSAPYRRQMRQAAEEFGALYESQSKWLVGLYAQLYEGRCYLDLGDRQLARASFASLLTQPATQPEFRKLISLAHAALVEAALEEQAQQGAGEESLKALAQSIEAPARWCKSLPASQRDTGESATLMYWLAVATERIDGVTPEAREWMRTAADVPNERQAEARTALASYGVDGAPSVDRTEPESFAAAIELGQQALRAAGGAETTASVARRANPSAVAELNAQVAAHRADARFYFEAAIRLAAGAGVGGGGEGVAIERLNEARYLLAYLYWLAEDDWRAATLASFIAQRRPEDPSAEGAARLALAALGRMQQQALAAGEPDAFETNALTRVAEFAAGRWPGTTTESAAIDVLIGAALRAGRRDEAEAALAKLPAERRAEYELKLAAAGWETIARNAEAPPAARAAALKALREALQAVDKSGGVTATETTAALYLAQAEIDGDSPRRAIELLDDQRNGPLTLAERGDPAAARPGFALEAYKAALRAFAASDSLPAERFGETLDQLESASGDSDLTRRIFLSVGVELQQRLGARLAAGEPPGAVSEALGELLDRLAGAAESWNTGLWVAQTHTGLGDAAAAGSAEAGAHYEAAAAAYRALLTRVKSDPAFAPAPTAGLALRLQLGKLEQKRGNFEEAVEAFSALLVERPTMIDVQRAAALAYQSWGEKEQDAERIEASIHGALKADGGSGHLVWGWRKLAAVTSRAAKTNPKHQDLFYESWLNVARSRYLAALLATGSDREDQLGKAESTVRSMRRQYPNLGGDERLAEYDALLRDIQRAQGKAPTGLSGSGG</sequence>
<accession>A0A5C5ZI60</accession>
<reference evidence="4 5" key="1">
    <citation type="submission" date="2019-02" db="EMBL/GenBank/DDBJ databases">
        <title>Deep-cultivation of Planctomycetes and their phenomic and genomic characterization uncovers novel biology.</title>
        <authorList>
            <person name="Wiegand S."/>
            <person name="Jogler M."/>
            <person name="Boedeker C."/>
            <person name="Pinto D."/>
            <person name="Vollmers J."/>
            <person name="Rivas-Marin E."/>
            <person name="Kohn T."/>
            <person name="Peeters S.H."/>
            <person name="Heuer A."/>
            <person name="Rast P."/>
            <person name="Oberbeckmann S."/>
            <person name="Bunk B."/>
            <person name="Jeske O."/>
            <person name="Meyerdierks A."/>
            <person name="Storesund J.E."/>
            <person name="Kallscheuer N."/>
            <person name="Luecker S."/>
            <person name="Lage O.M."/>
            <person name="Pohl T."/>
            <person name="Merkel B.J."/>
            <person name="Hornburger P."/>
            <person name="Mueller R.-W."/>
            <person name="Bruemmer F."/>
            <person name="Labrenz M."/>
            <person name="Spormann A.M."/>
            <person name="Op Den Camp H."/>
            <person name="Overmann J."/>
            <person name="Amann R."/>
            <person name="Jetten M.S.M."/>
            <person name="Mascher T."/>
            <person name="Medema M.H."/>
            <person name="Devos D.P."/>
            <person name="Kaster A.-K."/>
            <person name="Ovreas L."/>
            <person name="Rohde M."/>
            <person name="Galperin M.Y."/>
            <person name="Jogler C."/>
        </authorList>
    </citation>
    <scope>NUCLEOTIDE SEQUENCE [LARGE SCALE GENOMIC DNA]</scope>
    <source>
        <strain evidence="4 5">Mal64</strain>
    </source>
</reference>
<keyword evidence="1" id="KW-0802">TPR repeat</keyword>
<dbReference type="PROSITE" id="PS50005">
    <property type="entry name" value="TPR"/>
    <property type="match status" value="1"/>
</dbReference>
<dbReference type="InterPro" id="IPR011990">
    <property type="entry name" value="TPR-like_helical_dom_sf"/>
</dbReference>
<gene>
    <name evidence="4" type="ORF">Mal64_36500</name>
</gene>
<evidence type="ECO:0000256" key="1">
    <source>
        <dbReference type="PROSITE-ProRule" id="PRU00339"/>
    </source>
</evidence>
<dbReference type="Gene3D" id="1.25.40.10">
    <property type="entry name" value="Tetratricopeptide repeat domain"/>
    <property type="match status" value="1"/>
</dbReference>
<keyword evidence="3" id="KW-0732">Signal</keyword>
<evidence type="ECO:0000256" key="2">
    <source>
        <dbReference type="SAM" id="MobiDB-lite"/>
    </source>
</evidence>
<dbReference type="AlphaFoldDB" id="A0A5C5ZI60"/>
<feature type="compositionally biased region" description="Polar residues" evidence="2">
    <location>
        <begin position="90"/>
        <end position="105"/>
    </location>
</feature>
<dbReference type="InterPro" id="IPR019734">
    <property type="entry name" value="TPR_rpt"/>
</dbReference>
<feature type="chain" id="PRO_5023054527" evidence="3">
    <location>
        <begin position="37"/>
        <end position="1014"/>
    </location>
</feature>
<dbReference type="RefSeq" id="WP_146402920.1">
    <property type="nucleotide sequence ID" value="NZ_SJPQ01000004.1"/>
</dbReference>
<comment type="caution">
    <text evidence="4">The sequence shown here is derived from an EMBL/GenBank/DDBJ whole genome shotgun (WGS) entry which is preliminary data.</text>
</comment>
<feature type="signal peptide" evidence="3">
    <location>
        <begin position="1"/>
        <end position="36"/>
    </location>
</feature>
<evidence type="ECO:0000313" key="5">
    <source>
        <dbReference type="Proteomes" id="UP000315440"/>
    </source>
</evidence>
<evidence type="ECO:0000313" key="4">
    <source>
        <dbReference type="EMBL" id="TWT86820.1"/>
    </source>
</evidence>